<evidence type="ECO:0000256" key="6">
    <source>
        <dbReference type="ARBA" id="ARBA00023237"/>
    </source>
</evidence>
<keyword evidence="3" id="KW-0732">Signal</keyword>
<proteinExistence type="inferred from homology"/>
<evidence type="ECO:0000256" key="7">
    <source>
        <dbReference type="ARBA" id="ARBA00023288"/>
    </source>
</evidence>
<evidence type="ECO:0000256" key="1">
    <source>
        <dbReference type="ARBA" id="ARBA00004442"/>
    </source>
</evidence>
<reference evidence="8 9" key="1">
    <citation type="submission" date="2009-04" db="EMBL/GenBank/DDBJ databases">
        <authorList>
            <person name="Sebastian Y."/>
            <person name="Madupu R."/>
            <person name="Durkin A.S."/>
            <person name="Torralba M."/>
            <person name="Methe B."/>
            <person name="Sutton G.G."/>
            <person name="Strausberg R.L."/>
            <person name="Nelson K.E."/>
        </authorList>
    </citation>
    <scope>NUCLEOTIDE SEQUENCE [LARGE SCALE GENOMIC DNA]</scope>
    <source>
        <strain evidence="9">ATCC 35406 / BCRC 14492 / JCM 8526 / NCTC 13058 / HG 370</strain>
    </source>
</reference>
<dbReference type="InterPro" id="IPR014941">
    <property type="entry name" value="FimB/Mfa2/Mfa3"/>
</dbReference>
<evidence type="ECO:0008006" key="10">
    <source>
        <dbReference type="Google" id="ProtNLM"/>
    </source>
</evidence>
<organism evidence="8 9">
    <name type="scientific">Porphyromonas endodontalis (strain ATCC 35406 / DSM 24491 / JCM 8526 / CCUG 16442 / BCRC 14492 / NCTC 13058 / HG 370)</name>
    <name type="common">Bacteroides endodontalis</name>
    <dbReference type="NCBI Taxonomy" id="553175"/>
    <lineage>
        <taxon>Bacteria</taxon>
        <taxon>Pseudomonadati</taxon>
        <taxon>Bacteroidota</taxon>
        <taxon>Bacteroidia</taxon>
        <taxon>Bacteroidales</taxon>
        <taxon>Porphyromonadaceae</taxon>
        <taxon>Porphyromonas</taxon>
    </lineage>
</organism>
<comment type="similarity">
    <text evidence="2">Belongs to the bacteroidetes fimbrillin superfamily. FimB/Mfa2 family.</text>
</comment>
<dbReference type="GO" id="GO:0009279">
    <property type="term" value="C:cell outer membrane"/>
    <property type="evidence" value="ECO:0007669"/>
    <property type="project" value="UniProtKB-SubCell"/>
</dbReference>
<keyword evidence="6" id="KW-0998">Cell outer membrane</keyword>
<dbReference type="AlphaFoldDB" id="C3JAZ8"/>
<keyword evidence="7" id="KW-0449">Lipoprotein</keyword>
<evidence type="ECO:0000256" key="4">
    <source>
        <dbReference type="ARBA" id="ARBA00023136"/>
    </source>
</evidence>
<comment type="caution">
    <text evidence="8">The sequence shown here is derived from an EMBL/GenBank/DDBJ whole genome shotgun (WGS) entry which is preliminary data.</text>
</comment>
<evidence type="ECO:0000313" key="9">
    <source>
        <dbReference type="Proteomes" id="UP000004295"/>
    </source>
</evidence>
<name>C3JAZ8_POREA</name>
<dbReference type="PROSITE" id="PS51257">
    <property type="entry name" value="PROKAR_LIPOPROTEIN"/>
    <property type="match status" value="1"/>
</dbReference>
<keyword evidence="9" id="KW-1185">Reference proteome</keyword>
<dbReference type="GeneID" id="93365368"/>
<dbReference type="EMBL" id="ACNN01000020">
    <property type="protein sequence ID" value="EEN82858.1"/>
    <property type="molecule type" value="Genomic_DNA"/>
</dbReference>
<evidence type="ECO:0000313" key="8">
    <source>
        <dbReference type="EMBL" id="EEN82858.1"/>
    </source>
</evidence>
<keyword evidence="4" id="KW-0472">Membrane</keyword>
<sequence length="451" mass="49624">MISKSYLSLIRESVIHLSCLVLGGWLLVSCETKGPGGGDSPIDPNQEQASDSTQLSVGFRMAEPALRAGGTINTDNEDYVSEVRLILCKSATGAVVFNSKLDFPASGIGSNSSGYSNRSLPARVLPGLYNVYVIANESYCTGISPSALNALSTESDVRALQCNFPKDFVPSQVDHKGLLMTSQKSNYQIPKGYNKATNPFVLEAELERVVAKLSIKILRPHGSPAELKKLYVSDMGLSKVPSKSFLFTDAAHPAFAGSLDVQHTFVTSGTPLGIAFDSQQSRYIPEYLDTQRLRLTLTIRQEGASEEQTRIIELGKDDNYLFRRNHHHNYELTLKDWSDIAVGISIADWKEDTSWGYVGEYFNLWCASKIKPNSDVMLRLYTSKHKVPKGHEVILKPVNGATINGSTNEVSFTELNYGAFTEYTLHTASAGKSLMVFYKVSGRTSVKETEF</sequence>
<dbReference type="STRING" id="553175.POREN0001_0390"/>
<dbReference type="Proteomes" id="UP000004295">
    <property type="component" value="Unassembled WGS sequence"/>
</dbReference>
<protein>
    <recommendedName>
        <fullName evidence="10">Major fimbrial subunit protein N-terminal domain-containing protein</fullName>
    </recommendedName>
</protein>
<dbReference type="Pfam" id="PF08842">
    <property type="entry name" value="Mfa2"/>
    <property type="match status" value="1"/>
</dbReference>
<evidence type="ECO:0000256" key="3">
    <source>
        <dbReference type="ARBA" id="ARBA00022729"/>
    </source>
</evidence>
<evidence type="ECO:0000256" key="2">
    <source>
        <dbReference type="ARBA" id="ARBA00007248"/>
    </source>
</evidence>
<evidence type="ECO:0000256" key="5">
    <source>
        <dbReference type="ARBA" id="ARBA00023139"/>
    </source>
</evidence>
<dbReference type="RefSeq" id="WP_004333861.1">
    <property type="nucleotide sequence ID" value="NZ_ACNN01000020.1"/>
</dbReference>
<accession>C3JAZ8</accession>
<keyword evidence="5" id="KW-0564">Palmitate</keyword>
<comment type="subcellular location">
    <subcellularLocation>
        <location evidence="1">Cell outer membrane</location>
    </subcellularLocation>
</comment>
<gene>
    <name evidence="8" type="ORF">POREN0001_0390</name>
</gene>